<evidence type="ECO:0000313" key="1">
    <source>
        <dbReference type="EMBL" id="AIF03725.1"/>
    </source>
</evidence>
<protein>
    <recommendedName>
        <fullName evidence="2">Cytidyltransferase-like domain-containing protein</fullName>
    </recommendedName>
</protein>
<name>A0A075GKM9_9ARCH</name>
<dbReference type="EMBL" id="KF900688">
    <property type="protein sequence ID" value="AIF03725.1"/>
    <property type="molecule type" value="Genomic_DNA"/>
</dbReference>
<evidence type="ECO:0008006" key="2">
    <source>
        <dbReference type="Google" id="ProtNLM"/>
    </source>
</evidence>
<reference evidence="1" key="1">
    <citation type="journal article" date="2014" name="Genome Biol. Evol.">
        <title>Pangenome evidence for extensive interdomain horizontal transfer affecting lineage core and shell genes in uncultured planktonic thaumarchaeota and euryarchaeota.</title>
        <authorList>
            <person name="Deschamps P."/>
            <person name="Zivanovic Y."/>
            <person name="Moreira D."/>
            <person name="Rodriguez-Valera F."/>
            <person name="Lopez-Garcia P."/>
        </authorList>
    </citation>
    <scope>NUCLEOTIDE SEQUENCE</scope>
</reference>
<sequence>MTICIYLAHLNPMTNAHVEIIEEQKKENKVVVMPVRFLNGEKEINSKSFPFSFETRKKMIESMFGDSVTVSSNYTFFAPFKKYFPPLISPKSWSLRKQILQEIEDDYFTYTGDKAEGLMLKLYRLNPKVGTRKLISATSVKNEMYAATQGDKSSWEKFVPSSVAKIINENWETVKKFASEEDMTMRVAGMKFPKEGYNSK</sequence>
<dbReference type="SUPFAM" id="SSF52374">
    <property type="entry name" value="Nucleotidylyl transferase"/>
    <property type="match status" value="1"/>
</dbReference>
<dbReference type="InterPro" id="IPR014729">
    <property type="entry name" value="Rossmann-like_a/b/a_fold"/>
</dbReference>
<proteinExistence type="predicted"/>
<accession>A0A075GKM9</accession>
<dbReference type="Gene3D" id="3.40.50.620">
    <property type="entry name" value="HUPs"/>
    <property type="match status" value="1"/>
</dbReference>
<organism evidence="1">
    <name type="scientific">uncultured marine thaumarchaeote KM3_169_D08</name>
    <dbReference type="NCBI Taxonomy" id="1456040"/>
    <lineage>
        <taxon>Archaea</taxon>
        <taxon>Nitrososphaerota</taxon>
        <taxon>environmental samples</taxon>
    </lineage>
</organism>
<dbReference type="AlphaFoldDB" id="A0A075GKM9"/>